<keyword evidence="3" id="KW-1185">Reference proteome</keyword>
<reference evidence="2 3" key="1">
    <citation type="journal article" date="2024" name="Microbiology">
        <title>Methylomarinum rosea sp. nov., a novel halophilic methanotrophic bacterium from the hypersaline Lake Elton.</title>
        <authorList>
            <person name="Suleimanov R.Z."/>
            <person name="Oshkin I.Y."/>
            <person name="Danilova O.V."/>
            <person name="Suzina N.E."/>
            <person name="Dedysh S.N."/>
        </authorList>
    </citation>
    <scope>NUCLEOTIDE SEQUENCE [LARGE SCALE GENOMIC DNA]</scope>
    <source>
        <strain evidence="2 3">Ch1-1</strain>
        <plasmid evidence="3">unnamed2</plasmid>
    </source>
</reference>
<dbReference type="KEGG" id="mech:Q9L42_020945"/>
<dbReference type="GO" id="GO:0003676">
    <property type="term" value="F:nucleic acid binding"/>
    <property type="evidence" value="ECO:0007669"/>
    <property type="project" value="InterPro"/>
</dbReference>
<protein>
    <submittedName>
        <fullName evidence="2">HNH endonuclease</fullName>
    </submittedName>
</protein>
<dbReference type="RefSeq" id="WP_305906338.1">
    <property type="nucleotide sequence ID" value="NZ_CP157744.1"/>
</dbReference>
<dbReference type="GO" id="GO:0008270">
    <property type="term" value="F:zinc ion binding"/>
    <property type="evidence" value="ECO:0007669"/>
    <property type="project" value="InterPro"/>
</dbReference>
<dbReference type="InterPro" id="IPR002711">
    <property type="entry name" value="HNH"/>
</dbReference>
<geneLocation type="plasmid" evidence="2 3">
    <name>unnamed2</name>
</geneLocation>
<evidence type="ECO:0000313" key="2">
    <source>
        <dbReference type="EMBL" id="XBS22777.1"/>
    </source>
</evidence>
<sequence length="181" mass="20784">MTPSADQQLKFLHLQNIGGAQIPFLYQYPHPRGKLILHDGVASMLRTFHPLIQQLSRAGWIAHVRKNKRNAEIIGQVDELEMFMFGSSRASLNQAAYVLRKLQSDKCFYCSSNLPKEADVDHFIPWSKYPRDLAHNFVLAHASCNRKKSDMLAAQHHLENWLSRNQRYGTDLKLRTDGVLS</sequence>
<keyword evidence="2" id="KW-0378">Hydrolase</keyword>
<dbReference type="AlphaFoldDB" id="A0AAU7P0L1"/>
<evidence type="ECO:0000313" key="3">
    <source>
        <dbReference type="Proteomes" id="UP001225378"/>
    </source>
</evidence>
<dbReference type="InterPro" id="IPR003615">
    <property type="entry name" value="HNH_nuc"/>
</dbReference>
<dbReference type="CDD" id="cd00085">
    <property type="entry name" value="HNHc"/>
    <property type="match status" value="1"/>
</dbReference>
<name>A0AAU7P0L1_9GAMM</name>
<dbReference type="EMBL" id="CP157744">
    <property type="protein sequence ID" value="XBS22777.1"/>
    <property type="molecule type" value="Genomic_DNA"/>
</dbReference>
<proteinExistence type="predicted"/>
<dbReference type="GO" id="GO:0004519">
    <property type="term" value="F:endonuclease activity"/>
    <property type="evidence" value="ECO:0007669"/>
    <property type="project" value="UniProtKB-KW"/>
</dbReference>
<feature type="domain" description="HNH nuclease" evidence="1">
    <location>
        <begin position="95"/>
        <end position="146"/>
    </location>
</feature>
<keyword evidence="2" id="KW-0540">Nuclease</keyword>
<dbReference type="Gene3D" id="1.10.30.50">
    <property type="match status" value="1"/>
</dbReference>
<accession>A0AAU7P0L1</accession>
<keyword evidence="2" id="KW-0614">Plasmid</keyword>
<organism evidence="2 3">
    <name type="scientific">Methylomarinum roseum</name>
    <dbReference type="NCBI Taxonomy" id="3067653"/>
    <lineage>
        <taxon>Bacteria</taxon>
        <taxon>Pseudomonadati</taxon>
        <taxon>Pseudomonadota</taxon>
        <taxon>Gammaproteobacteria</taxon>
        <taxon>Methylococcales</taxon>
        <taxon>Methylococcaceae</taxon>
        <taxon>Methylomarinum</taxon>
    </lineage>
</organism>
<dbReference type="SMART" id="SM00507">
    <property type="entry name" value="HNHc"/>
    <property type="match status" value="1"/>
</dbReference>
<gene>
    <name evidence="2" type="ORF">Q9L42_020945</name>
</gene>
<evidence type="ECO:0000259" key="1">
    <source>
        <dbReference type="SMART" id="SM00507"/>
    </source>
</evidence>
<dbReference type="Pfam" id="PF01844">
    <property type="entry name" value="HNH"/>
    <property type="match status" value="1"/>
</dbReference>
<dbReference type="Proteomes" id="UP001225378">
    <property type="component" value="Plasmid unnamed2"/>
</dbReference>
<keyword evidence="2" id="KW-0255">Endonuclease</keyword>